<evidence type="ECO:0000313" key="5">
    <source>
        <dbReference type="Proteomes" id="UP000002315"/>
    </source>
</evidence>
<dbReference type="EMBL" id="CP002278">
    <property type="protein sequence ID" value="ADP77100.1"/>
    <property type="molecule type" value="Genomic_DNA"/>
</dbReference>
<evidence type="ECO:0000313" key="4">
    <source>
        <dbReference type="EMBL" id="ADP77100.1"/>
    </source>
</evidence>
<protein>
    <submittedName>
        <fullName evidence="4">Response regulator receiver protein</fullName>
    </submittedName>
</protein>
<proteinExistence type="predicted"/>
<dbReference type="AlphaFoldDB" id="E3GXR8"/>
<comment type="pathway">
    <text evidence="1">Cofactor biosynthesis; adenosylcobalamin biosynthesis.</text>
</comment>
<accession>E3GXR8</accession>
<name>E3GXR8_METFV</name>
<keyword evidence="2" id="KW-0169">Cobalamin biosynthesis</keyword>
<dbReference type="InterPro" id="IPR003723">
    <property type="entry name" value="Precorrin-6x_reduct"/>
</dbReference>
<keyword evidence="3" id="KW-0560">Oxidoreductase</keyword>
<dbReference type="UniPathway" id="UPA00148"/>
<dbReference type="OrthoDB" id="6027at2157"/>
<dbReference type="PROSITE" id="PS51014">
    <property type="entry name" value="COBK_CBIJ"/>
    <property type="match status" value="1"/>
</dbReference>
<dbReference type="PANTHER" id="PTHR36925">
    <property type="entry name" value="COBALT-PRECORRIN-6A REDUCTASE"/>
    <property type="match status" value="1"/>
</dbReference>
<dbReference type="GO" id="GO:0009236">
    <property type="term" value="P:cobalamin biosynthetic process"/>
    <property type="evidence" value="ECO:0007669"/>
    <property type="project" value="UniProtKB-UniPathway"/>
</dbReference>
<evidence type="ECO:0000256" key="1">
    <source>
        <dbReference type="ARBA" id="ARBA00004953"/>
    </source>
</evidence>
<evidence type="ECO:0000256" key="2">
    <source>
        <dbReference type="ARBA" id="ARBA00022573"/>
    </source>
</evidence>
<dbReference type="Proteomes" id="UP000002315">
    <property type="component" value="Chromosome"/>
</dbReference>
<dbReference type="Pfam" id="PF02571">
    <property type="entry name" value="CbiJ"/>
    <property type="match status" value="1"/>
</dbReference>
<dbReference type="KEGG" id="mfv:Mfer_0297"/>
<keyword evidence="5" id="KW-1185">Reference proteome</keyword>
<evidence type="ECO:0000256" key="3">
    <source>
        <dbReference type="ARBA" id="ARBA00023002"/>
    </source>
</evidence>
<sequence>MILVMSGTVNGNKIIKRLKNKFKIVATTTTNYGANLAKNSGADEVISRPLDKDDLVELINKKDVKVLIDATHPFAKEATKNAIDACEKTGIRYIRFERPSINYKHPNVIYVDSFDEAGEIAAKIDGKVMHLAGVSTLPKIVKYLDNNKLVVRVLPWPDSIKKCLKLGIPPKNIIAMYGVFSKKLNMALIEEYEAEAIITKDSGKEGGLKNKVDAALELDTKVIIVKRPVIKKLKNKVVCKSLEEIERILANVYN</sequence>
<dbReference type="PANTHER" id="PTHR36925:SF1">
    <property type="entry name" value="COBALT-PRECORRIN-6A REDUCTASE"/>
    <property type="match status" value="1"/>
</dbReference>
<gene>
    <name evidence="4" type="ordered locus">Mfer_0297</name>
</gene>
<dbReference type="GO" id="GO:0016994">
    <property type="term" value="F:precorrin-6A reductase activity"/>
    <property type="evidence" value="ECO:0007669"/>
    <property type="project" value="InterPro"/>
</dbReference>
<dbReference type="STRING" id="523846.Mfer_0297"/>
<organism evidence="4 5">
    <name type="scientific">Methanothermus fervidus (strain ATCC 43054 / DSM 2088 / JCM 10308 / V24 S)</name>
    <dbReference type="NCBI Taxonomy" id="523846"/>
    <lineage>
        <taxon>Archaea</taxon>
        <taxon>Methanobacteriati</taxon>
        <taxon>Methanobacteriota</taxon>
        <taxon>Methanomada group</taxon>
        <taxon>Methanobacteria</taxon>
        <taxon>Methanobacteriales</taxon>
        <taxon>Methanothermaceae</taxon>
        <taxon>Methanothermus</taxon>
    </lineage>
</organism>
<dbReference type="HOGENOM" id="CLU_068627_0_0_2"/>
<reference evidence="4 5" key="1">
    <citation type="journal article" date="2010" name="Stand. Genomic Sci.">
        <title>Complete genome sequence of Methanothermus fervidus type strain (V24S).</title>
        <authorList>
            <person name="Anderson I."/>
            <person name="Djao O.D."/>
            <person name="Misra M."/>
            <person name="Chertkov O."/>
            <person name="Nolan M."/>
            <person name="Lucas S."/>
            <person name="Lapidus A."/>
            <person name="Del Rio T.G."/>
            <person name="Tice H."/>
            <person name="Cheng J.F."/>
            <person name="Tapia R."/>
            <person name="Han C."/>
            <person name="Goodwin L."/>
            <person name="Pitluck S."/>
            <person name="Liolios K."/>
            <person name="Ivanova N."/>
            <person name="Mavromatis K."/>
            <person name="Mikhailova N."/>
            <person name="Pati A."/>
            <person name="Brambilla E."/>
            <person name="Chen A."/>
            <person name="Palaniappan K."/>
            <person name="Land M."/>
            <person name="Hauser L."/>
            <person name="Chang Y.J."/>
            <person name="Jeffries C.D."/>
            <person name="Sikorski J."/>
            <person name="Spring S."/>
            <person name="Rohde M."/>
            <person name="Eichinger K."/>
            <person name="Huber H."/>
            <person name="Wirth R."/>
            <person name="Goker M."/>
            <person name="Detter J.C."/>
            <person name="Woyke T."/>
            <person name="Bristow J."/>
            <person name="Eisen J.A."/>
            <person name="Markowitz V."/>
            <person name="Hugenholtz P."/>
            <person name="Klenk H.P."/>
            <person name="Kyrpides N.C."/>
        </authorList>
    </citation>
    <scope>NUCLEOTIDE SEQUENCE [LARGE SCALE GENOMIC DNA]</scope>
    <source>
        <strain evidence="5">ATCC 43054 / DSM 2088 / JCM 10308 / V24 S</strain>
    </source>
</reference>
<dbReference type="NCBIfam" id="TIGR00715">
    <property type="entry name" value="precor6x_red"/>
    <property type="match status" value="1"/>
</dbReference>